<reference evidence="10 11" key="1">
    <citation type="submission" date="2016-07" db="EMBL/GenBank/DDBJ databases">
        <title>Pervasive Adenine N6-methylation of Active Genes in Fungi.</title>
        <authorList>
            <consortium name="DOE Joint Genome Institute"/>
            <person name="Mondo S.J."/>
            <person name="Dannebaum R.O."/>
            <person name="Kuo R.C."/>
            <person name="Labutti K."/>
            <person name="Haridas S."/>
            <person name="Kuo A."/>
            <person name="Salamov A."/>
            <person name="Ahrendt S.R."/>
            <person name="Lipzen A."/>
            <person name="Sullivan W."/>
            <person name="Andreopoulos W.B."/>
            <person name="Clum A."/>
            <person name="Lindquist E."/>
            <person name="Daum C."/>
            <person name="Ramamoorthy G.K."/>
            <person name="Gryganskyi A."/>
            <person name="Culley D."/>
            <person name="Magnuson J.K."/>
            <person name="James T.Y."/>
            <person name="O'Malley M.A."/>
            <person name="Stajich J.E."/>
            <person name="Spatafora J.W."/>
            <person name="Visel A."/>
            <person name="Grigoriev I.V."/>
        </authorList>
    </citation>
    <scope>NUCLEOTIDE SEQUENCE [LARGE SCALE GENOMIC DNA]</scope>
    <source>
        <strain evidence="10 11">NRRL 3301</strain>
    </source>
</reference>
<protein>
    <recommendedName>
        <fullName evidence="2">tRNA pseudouridine(55) synthase</fullName>
        <ecNumber evidence="2">5.4.99.25</ecNumber>
    </recommendedName>
    <alternativeName>
        <fullName evidence="7">tRNA pseudouridine 55 synthase</fullName>
    </alternativeName>
    <alternativeName>
        <fullName evidence="5">tRNA pseudouridylate synthase</fullName>
    </alternativeName>
    <alternativeName>
        <fullName evidence="6">tRNA-uridine isomerase</fullName>
    </alternativeName>
</protein>
<keyword evidence="3" id="KW-0819">tRNA processing</keyword>
<evidence type="ECO:0000256" key="7">
    <source>
        <dbReference type="ARBA" id="ARBA00083669"/>
    </source>
</evidence>
<dbReference type="Pfam" id="PF21237">
    <property type="entry name" value="Pus10_N_euk"/>
    <property type="match status" value="1"/>
</dbReference>
<dbReference type="InterPro" id="IPR048741">
    <property type="entry name" value="Pus10-like_C"/>
</dbReference>
<dbReference type="PANTHER" id="PTHR21568:SF0">
    <property type="entry name" value="TRNA PSEUDOURIDINE SYNTHASE PUS10"/>
    <property type="match status" value="1"/>
</dbReference>
<dbReference type="EC" id="5.4.99.25" evidence="2"/>
<dbReference type="GO" id="GO:0031119">
    <property type="term" value="P:tRNA pseudouridine synthesis"/>
    <property type="evidence" value="ECO:0007669"/>
    <property type="project" value="TreeGrafter"/>
</dbReference>
<evidence type="ECO:0000256" key="1">
    <source>
        <dbReference type="ARBA" id="ARBA00009652"/>
    </source>
</evidence>
<dbReference type="Proteomes" id="UP000242146">
    <property type="component" value="Unassembled WGS sequence"/>
</dbReference>
<evidence type="ECO:0000256" key="3">
    <source>
        <dbReference type="ARBA" id="ARBA00022694"/>
    </source>
</evidence>
<evidence type="ECO:0000259" key="8">
    <source>
        <dbReference type="Pfam" id="PF21237"/>
    </source>
</evidence>
<evidence type="ECO:0000313" key="10">
    <source>
        <dbReference type="EMBL" id="ORX48487.1"/>
    </source>
</evidence>
<name>A0A1X2G9H1_9FUNG</name>
<evidence type="ECO:0000256" key="4">
    <source>
        <dbReference type="ARBA" id="ARBA00023235"/>
    </source>
</evidence>
<feature type="domain" description="Pus10 N-terminal eukaryotes" evidence="8">
    <location>
        <begin position="81"/>
        <end position="261"/>
    </location>
</feature>
<dbReference type="Gene3D" id="3.30.70.3190">
    <property type="match status" value="1"/>
</dbReference>
<comment type="similarity">
    <text evidence="1">Belongs to the pseudouridine synthase Pus10 family.</text>
</comment>
<gene>
    <name evidence="10" type="ORF">DM01DRAFT_1409781</name>
</gene>
<dbReference type="STRING" id="101127.A0A1X2G9H1"/>
<keyword evidence="4" id="KW-0413">Isomerase</keyword>
<dbReference type="FunFam" id="3.30.70.2510:FF:000001">
    <property type="entry name" value="tRNA pseudouridine synthase Pus10"/>
    <property type="match status" value="1"/>
</dbReference>
<dbReference type="FunFam" id="3.30.70.3190:FF:000001">
    <property type="entry name" value="tRNA pseudouridine synthase Pus10"/>
    <property type="match status" value="1"/>
</dbReference>
<evidence type="ECO:0000256" key="5">
    <source>
        <dbReference type="ARBA" id="ARBA00075270"/>
    </source>
</evidence>
<dbReference type="PANTHER" id="PTHR21568">
    <property type="entry name" value="TRNA PSEUDOURIDINE SYNTHASE PUS10"/>
    <property type="match status" value="1"/>
</dbReference>
<dbReference type="SUPFAM" id="SSF55120">
    <property type="entry name" value="Pseudouridine synthase"/>
    <property type="match status" value="1"/>
</dbReference>
<keyword evidence="11" id="KW-1185">Reference proteome</keyword>
<proteinExistence type="inferred from homology"/>
<feature type="domain" description="Pus10-like C-terminal" evidence="9">
    <location>
        <begin position="270"/>
        <end position="511"/>
    </location>
</feature>
<evidence type="ECO:0000259" key="9">
    <source>
        <dbReference type="Pfam" id="PF21238"/>
    </source>
</evidence>
<sequence>MLSDKLNKFVLDQKICDSDQDNNSLFIAAINGLQQGACCSRCILRFMGCTDFSLYGPSNKILEQAFDSAFPPTSKIQVPLCSVCLGTLQFAEQDEIIGPIVNVFEKKPYDTRSYCLSFTPPISVMTRERLMYFHLQQWLQTHVPELAQKWEDIITIDSKEPMRYLVSQQFTALSDRVFEPSSPLRITVVLEHAPSSDEHLFLTSTKKQLLVVRKVRKKGITKIVGTSRPVVAEALKNLEAEEARVLTTVPPVPSSEKCTVKINTLHEAGYTGGRYLKFSRECSQTPWCVRGKKLAEISVSECIVDVLQKHHQCQAVKFTTAGREDANVRMLGTGRPFYCELVDPVRPVLPAEEYAQMEAEINESSTKDVVQVRHICPIQLKDTNLIKAGEEFKRKTYQALIWVSSSVTDEMVKKCNDFGRQGFEISQHTPVRVSQRRAMMERSKQIHELSMVKVSDKEEDARFAVITMNTQAGTYIKEFVHGDLQRSLPNMASILGVEAADLLELDVTNVDLVWPPQSN</sequence>
<dbReference type="GO" id="GO:0160148">
    <property type="term" value="F:tRNA pseudouridine(55) synthase activity"/>
    <property type="evidence" value="ECO:0007669"/>
    <property type="project" value="UniProtKB-EC"/>
</dbReference>
<dbReference type="InterPro" id="IPR039894">
    <property type="entry name" value="Pus10-like"/>
</dbReference>
<evidence type="ECO:0000256" key="2">
    <source>
        <dbReference type="ARBA" id="ARBA00012787"/>
    </source>
</evidence>
<dbReference type="Gene3D" id="3.30.70.2510">
    <property type="match status" value="1"/>
</dbReference>
<accession>A0A1X2G9H1</accession>
<dbReference type="GO" id="GO:0003723">
    <property type="term" value="F:RNA binding"/>
    <property type="evidence" value="ECO:0007669"/>
    <property type="project" value="InterPro"/>
</dbReference>
<organism evidence="10 11">
    <name type="scientific">Hesseltinella vesiculosa</name>
    <dbReference type="NCBI Taxonomy" id="101127"/>
    <lineage>
        <taxon>Eukaryota</taxon>
        <taxon>Fungi</taxon>
        <taxon>Fungi incertae sedis</taxon>
        <taxon>Mucoromycota</taxon>
        <taxon>Mucoromycotina</taxon>
        <taxon>Mucoromycetes</taxon>
        <taxon>Mucorales</taxon>
        <taxon>Cunninghamellaceae</taxon>
        <taxon>Hesseltinella</taxon>
    </lineage>
</organism>
<comment type="caution">
    <text evidence="10">The sequence shown here is derived from an EMBL/GenBank/DDBJ whole genome shotgun (WGS) entry which is preliminary data.</text>
</comment>
<evidence type="ECO:0000313" key="11">
    <source>
        <dbReference type="Proteomes" id="UP000242146"/>
    </source>
</evidence>
<evidence type="ECO:0000256" key="6">
    <source>
        <dbReference type="ARBA" id="ARBA00079393"/>
    </source>
</evidence>
<dbReference type="Pfam" id="PF21238">
    <property type="entry name" value="Pus10_C"/>
    <property type="match status" value="1"/>
</dbReference>
<dbReference type="EMBL" id="MCGT01000029">
    <property type="protein sequence ID" value="ORX48487.1"/>
    <property type="molecule type" value="Genomic_DNA"/>
</dbReference>
<dbReference type="InterPro" id="IPR020103">
    <property type="entry name" value="PsdUridine_synth_cat_dom_sf"/>
</dbReference>
<dbReference type="InterPro" id="IPR048742">
    <property type="entry name" value="Pus10_N_euk"/>
</dbReference>
<dbReference type="AlphaFoldDB" id="A0A1X2G9H1"/>
<dbReference type="OrthoDB" id="271937at2759"/>